<dbReference type="InterPro" id="IPR036875">
    <property type="entry name" value="Znf_CCHC_sf"/>
</dbReference>
<protein>
    <recommendedName>
        <fullName evidence="2">CCHC-type domain-containing protein</fullName>
    </recommendedName>
</protein>
<dbReference type="GO" id="GO:0008270">
    <property type="term" value="F:zinc ion binding"/>
    <property type="evidence" value="ECO:0007669"/>
    <property type="project" value="UniProtKB-KW"/>
</dbReference>
<dbReference type="SMART" id="SM00343">
    <property type="entry name" value="ZnF_C2HC"/>
    <property type="match status" value="1"/>
</dbReference>
<keyword evidence="1" id="KW-0862">Zinc</keyword>
<evidence type="ECO:0000313" key="3">
    <source>
        <dbReference type="EMBL" id="KAF2890380.1"/>
    </source>
</evidence>
<evidence type="ECO:0000256" key="1">
    <source>
        <dbReference type="PROSITE-ProRule" id="PRU00047"/>
    </source>
</evidence>
<dbReference type="Pfam" id="PF00098">
    <property type="entry name" value="zf-CCHC"/>
    <property type="match status" value="1"/>
</dbReference>
<keyword evidence="4" id="KW-1185">Reference proteome</keyword>
<dbReference type="AlphaFoldDB" id="A0A8K0CVR2"/>
<feature type="non-terminal residue" evidence="3">
    <location>
        <position position="1"/>
    </location>
</feature>
<comment type="caution">
    <text evidence="3">The sequence shown here is derived from an EMBL/GenBank/DDBJ whole genome shotgun (WGS) entry which is preliminary data.</text>
</comment>
<keyword evidence="1" id="KW-0479">Metal-binding</keyword>
<dbReference type="InterPro" id="IPR001878">
    <property type="entry name" value="Znf_CCHC"/>
</dbReference>
<sequence>KCFKCRSVGHYGKDCPKRKCSLSVSCRKDTKPSGRAFLCKVEGIAESDVWIADSGL</sequence>
<dbReference type="Proteomes" id="UP000801492">
    <property type="component" value="Unassembled WGS sequence"/>
</dbReference>
<reference evidence="3" key="1">
    <citation type="submission" date="2019-08" db="EMBL/GenBank/DDBJ databases">
        <title>The genome of the North American firefly Photinus pyralis.</title>
        <authorList>
            <consortium name="Photinus pyralis genome working group"/>
            <person name="Fallon T.R."/>
            <person name="Sander Lower S.E."/>
            <person name="Weng J.-K."/>
        </authorList>
    </citation>
    <scope>NUCLEOTIDE SEQUENCE</scope>
    <source>
        <strain evidence="3">TRF0915ILg1</strain>
        <tissue evidence="3">Whole body</tissue>
    </source>
</reference>
<dbReference type="OrthoDB" id="7920740at2759"/>
<gene>
    <name evidence="3" type="ORF">ILUMI_15793</name>
</gene>
<name>A0A8K0CVR2_IGNLU</name>
<organism evidence="3 4">
    <name type="scientific">Ignelater luminosus</name>
    <name type="common">Cucubano</name>
    <name type="synonym">Pyrophorus luminosus</name>
    <dbReference type="NCBI Taxonomy" id="2038154"/>
    <lineage>
        <taxon>Eukaryota</taxon>
        <taxon>Metazoa</taxon>
        <taxon>Ecdysozoa</taxon>
        <taxon>Arthropoda</taxon>
        <taxon>Hexapoda</taxon>
        <taxon>Insecta</taxon>
        <taxon>Pterygota</taxon>
        <taxon>Neoptera</taxon>
        <taxon>Endopterygota</taxon>
        <taxon>Coleoptera</taxon>
        <taxon>Polyphaga</taxon>
        <taxon>Elateriformia</taxon>
        <taxon>Elateroidea</taxon>
        <taxon>Elateridae</taxon>
        <taxon>Agrypninae</taxon>
        <taxon>Pyrophorini</taxon>
        <taxon>Ignelater</taxon>
    </lineage>
</organism>
<keyword evidence="1" id="KW-0863">Zinc-finger</keyword>
<proteinExistence type="predicted"/>
<evidence type="ECO:0000313" key="4">
    <source>
        <dbReference type="Proteomes" id="UP000801492"/>
    </source>
</evidence>
<dbReference type="GO" id="GO:0003676">
    <property type="term" value="F:nucleic acid binding"/>
    <property type="evidence" value="ECO:0007669"/>
    <property type="project" value="InterPro"/>
</dbReference>
<feature type="domain" description="CCHC-type" evidence="2">
    <location>
        <begin position="1"/>
        <end position="17"/>
    </location>
</feature>
<accession>A0A8K0CVR2</accession>
<dbReference type="PROSITE" id="PS50158">
    <property type="entry name" value="ZF_CCHC"/>
    <property type="match status" value="1"/>
</dbReference>
<evidence type="ECO:0000259" key="2">
    <source>
        <dbReference type="PROSITE" id="PS50158"/>
    </source>
</evidence>
<dbReference type="EMBL" id="VTPC01053869">
    <property type="protein sequence ID" value="KAF2890380.1"/>
    <property type="molecule type" value="Genomic_DNA"/>
</dbReference>
<dbReference type="SUPFAM" id="SSF57756">
    <property type="entry name" value="Retrovirus zinc finger-like domains"/>
    <property type="match status" value="1"/>
</dbReference>